<organism evidence="1 2">
    <name type="scientific">Dentiscutata heterogama</name>
    <dbReference type="NCBI Taxonomy" id="1316150"/>
    <lineage>
        <taxon>Eukaryota</taxon>
        <taxon>Fungi</taxon>
        <taxon>Fungi incertae sedis</taxon>
        <taxon>Mucoromycota</taxon>
        <taxon>Glomeromycotina</taxon>
        <taxon>Glomeromycetes</taxon>
        <taxon>Diversisporales</taxon>
        <taxon>Gigasporaceae</taxon>
        <taxon>Dentiscutata</taxon>
    </lineage>
</organism>
<accession>A0ACA9KDW2</accession>
<sequence length="62" mass="7320">MYLRNTEPNNNSDNDKENWYLCNNIISKDWLGLNNCEKVKSKVMEKSDKDKKQAQILVTEEV</sequence>
<evidence type="ECO:0000313" key="1">
    <source>
        <dbReference type="EMBL" id="CAG8468299.1"/>
    </source>
</evidence>
<dbReference type="EMBL" id="CAJVPU010001001">
    <property type="protein sequence ID" value="CAG8468299.1"/>
    <property type="molecule type" value="Genomic_DNA"/>
</dbReference>
<gene>
    <name evidence="1" type="ORF">DHETER_LOCUS1594</name>
</gene>
<protein>
    <submittedName>
        <fullName evidence="1">4512_t:CDS:1</fullName>
    </submittedName>
</protein>
<reference evidence="1" key="1">
    <citation type="submission" date="2021-06" db="EMBL/GenBank/DDBJ databases">
        <authorList>
            <person name="Kallberg Y."/>
            <person name="Tangrot J."/>
            <person name="Rosling A."/>
        </authorList>
    </citation>
    <scope>NUCLEOTIDE SEQUENCE</scope>
    <source>
        <strain evidence="1">IL203A</strain>
    </source>
</reference>
<proteinExistence type="predicted"/>
<comment type="caution">
    <text evidence="1">The sequence shown here is derived from an EMBL/GenBank/DDBJ whole genome shotgun (WGS) entry which is preliminary data.</text>
</comment>
<evidence type="ECO:0000313" key="2">
    <source>
        <dbReference type="Proteomes" id="UP000789702"/>
    </source>
</evidence>
<name>A0ACA9KDW2_9GLOM</name>
<keyword evidence="2" id="KW-1185">Reference proteome</keyword>
<dbReference type="Proteomes" id="UP000789702">
    <property type="component" value="Unassembled WGS sequence"/>
</dbReference>